<reference evidence="1 2" key="1">
    <citation type="submission" date="2013-07" db="EMBL/GenBank/DDBJ databases">
        <title>Comparative Genomic and Metabolomic Analysis of Twelve Strains of Pseudoalteromonas luteoviolacea.</title>
        <authorList>
            <person name="Vynne N.G."/>
            <person name="Mansson M."/>
            <person name="Gram L."/>
        </authorList>
    </citation>
    <scope>NUCLEOTIDE SEQUENCE [LARGE SCALE GENOMIC DNA]</scope>
    <source>
        <strain evidence="1 2">S4060-1</strain>
    </source>
</reference>
<dbReference type="InterPro" id="IPR022385">
    <property type="entry name" value="Rhs_assc_core"/>
</dbReference>
<organism evidence="1 2">
    <name type="scientific">Pseudoalteromonas luteoviolacea S4060-1</name>
    <dbReference type="NCBI Taxonomy" id="1365257"/>
    <lineage>
        <taxon>Bacteria</taxon>
        <taxon>Pseudomonadati</taxon>
        <taxon>Pseudomonadota</taxon>
        <taxon>Gammaproteobacteria</taxon>
        <taxon>Alteromonadales</taxon>
        <taxon>Pseudoalteromonadaceae</taxon>
        <taxon>Pseudoalteromonas</taxon>
    </lineage>
</organism>
<accession>A0A167JBL1</accession>
<evidence type="ECO:0000313" key="2">
    <source>
        <dbReference type="Proteomes" id="UP000076661"/>
    </source>
</evidence>
<dbReference type="Gene3D" id="2.180.10.10">
    <property type="entry name" value="RHS repeat-associated core"/>
    <property type="match status" value="1"/>
</dbReference>
<dbReference type="NCBIfam" id="TIGR03696">
    <property type="entry name" value="Rhs_assc_core"/>
    <property type="match status" value="1"/>
</dbReference>
<evidence type="ECO:0000313" key="1">
    <source>
        <dbReference type="EMBL" id="KZN60870.1"/>
    </source>
</evidence>
<protein>
    <submittedName>
        <fullName evidence="1">Uncharacterized protein</fullName>
    </submittedName>
</protein>
<name>A0A167JBL1_9GAMM</name>
<dbReference type="RefSeq" id="WP_063382883.1">
    <property type="nucleotide sequence ID" value="NZ_AUXX01000047.1"/>
</dbReference>
<dbReference type="AlphaFoldDB" id="A0A167JBL1"/>
<dbReference type="EMBL" id="AUXX01000047">
    <property type="protein sequence ID" value="KZN60870.1"/>
    <property type="molecule type" value="Genomic_DNA"/>
</dbReference>
<sequence length="383" mass="40939">MNGRIYDVDTGRVMQADPVVQAPMNLQNYNAYSYVLNNPLSYTDPSGYLFKKLLKASMKLTGDWYVHKFLNKVPWLKSIVSVALNFIPGCQVWCTAVFTAQSNFVATGSLNGALKAGAISALSAYAFSQIGDAFGAESGFWETGGAAHIGAHALTGGVISELQGGKFGHGFLSAGLTKGAQVAGLVSMDNIIIGTAQSMVVSGTISKLTGGKFANAAVTGAFQYLYNARQGKGFAKSGKNLLEWLLGGRNLTPQQRAAEYGRELMDAGLSAEEATKQANKKYITYTAEDLDNPGKIYAGRCSGSCDMTEQQILDKRAAGHHRNLSPLKTDKVTTSYPAIRGREQQVIDALKEAGIGTKQINGVGPRNKKAAFYREAADKEFGN</sequence>
<proteinExistence type="predicted"/>
<comment type="caution">
    <text evidence="1">The sequence shown here is derived from an EMBL/GenBank/DDBJ whole genome shotgun (WGS) entry which is preliminary data.</text>
</comment>
<dbReference type="Proteomes" id="UP000076661">
    <property type="component" value="Unassembled WGS sequence"/>
</dbReference>
<dbReference type="PATRIC" id="fig|1365257.3.peg.4734"/>
<gene>
    <name evidence="1" type="ORF">N478_26040</name>
</gene>